<accession>A0A1J6JTW7</accession>
<dbReference type="InterPro" id="IPR019734">
    <property type="entry name" value="TPR_rpt"/>
</dbReference>
<reference evidence="2" key="1">
    <citation type="submission" date="2016-11" db="EMBL/GenBank/DDBJ databases">
        <title>The genome of Nicotiana attenuata.</title>
        <authorList>
            <person name="Xu S."/>
            <person name="Brockmoeller T."/>
            <person name="Gaquerel E."/>
            <person name="Navarro A."/>
            <person name="Kuhl H."/>
            <person name="Gase K."/>
            <person name="Ling Z."/>
            <person name="Zhou W."/>
            <person name="Kreitzer C."/>
            <person name="Stanke M."/>
            <person name="Tang H."/>
            <person name="Lyons E."/>
            <person name="Pandey P."/>
            <person name="Pandey S.P."/>
            <person name="Timmermann B."/>
            <person name="Baldwin I.T."/>
        </authorList>
    </citation>
    <scope>NUCLEOTIDE SEQUENCE [LARGE SCALE GENOMIC DNA]</scope>
    <source>
        <strain evidence="2">UT</strain>
    </source>
</reference>
<evidence type="ECO:0000313" key="3">
    <source>
        <dbReference type="Proteomes" id="UP000187609"/>
    </source>
</evidence>
<keyword evidence="2" id="KW-0808">Transferase</keyword>
<feature type="repeat" description="TPR" evidence="1">
    <location>
        <begin position="37"/>
        <end position="70"/>
    </location>
</feature>
<dbReference type="OMA" id="TEMACFE"/>
<evidence type="ECO:0000256" key="1">
    <source>
        <dbReference type="PROSITE-ProRule" id="PRU00339"/>
    </source>
</evidence>
<name>A0A1J6JTW7_NICAT</name>
<keyword evidence="3" id="KW-1185">Reference proteome</keyword>
<keyword evidence="1" id="KW-0802">TPR repeat</keyword>
<dbReference type="InterPro" id="IPR011990">
    <property type="entry name" value="TPR-like_helical_dom_sf"/>
</dbReference>
<proteinExistence type="predicted"/>
<dbReference type="Gramene" id="OIT21173">
    <property type="protein sequence ID" value="OIT21173"/>
    <property type="gene ID" value="A4A49_38344"/>
</dbReference>
<dbReference type="PANTHER" id="PTHR44366:SF1">
    <property type="entry name" value="UDP-N-ACETYLGLUCOSAMINE--PEPTIDE N-ACETYLGLUCOSAMINYLTRANSFERASE 110 KDA SUBUNIT"/>
    <property type="match status" value="1"/>
</dbReference>
<evidence type="ECO:0000313" key="2">
    <source>
        <dbReference type="EMBL" id="OIT21173.1"/>
    </source>
</evidence>
<dbReference type="Pfam" id="PF13414">
    <property type="entry name" value="TPR_11"/>
    <property type="match status" value="1"/>
</dbReference>
<dbReference type="AlphaFoldDB" id="A0A1J6JTW7"/>
<dbReference type="SMART" id="SM00028">
    <property type="entry name" value="TPR"/>
    <property type="match status" value="2"/>
</dbReference>
<dbReference type="PROSITE" id="PS50005">
    <property type="entry name" value="TPR"/>
    <property type="match status" value="1"/>
</dbReference>
<keyword evidence="2" id="KW-0328">Glycosyltransferase</keyword>
<dbReference type="GO" id="GO:0006493">
    <property type="term" value="P:protein O-linked glycosylation"/>
    <property type="evidence" value="ECO:0007669"/>
    <property type="project" value="InterPro"/>
</dbReference>
<gene>
    <name evidence="2" type="primary">SEC_1</name>
    <name evidence="2" type="ORF">A4A49_38344</name>
</gene>
<protein>
    <submittedName>
        <fullName evidence="2">Udp-n-acetylglucosamine--peptide n-acetylglucosaminyltransferase sec</fullName>
    </submittedName>
</protein>
<dbReference type="SUPFAM" id="SSF48452">
    <property type="entry name" value="TPR-like"/>
    <property type="match status" value="1"/>
</dbReference>
<sequence length="75" mass="8714">MDMEKYKNLLCIFQSLGMPQEAIVRYQRALQVRPDYAMAFGNLASVYYEQGNMEMAILNYRRAITCDAGFLEAYN</sequence>
<dbReference type="EMBL" id="MJEQ01004540">
    <property type="protein sequence ID" value="OIT21173.1"/>
    <property type="molecule type" value="Genomic_DNA"/>
</dbReference>
<dbReference type="PANTHER" id="PTHR44366">
    <property type="entry name" value="UDP-N-ACETYLGLUCOSAMINE--PEPTIDE N-ACETYLGLUCOSAMINYLTRANSFERASE 110 KDA SUBUNIT"/>
    <property type="match status" value="1"/>
</dbReference>
<comment type="caution">
    <text evidence="2">The sequence shown here is derived from an EMBL/GenBank/DDBJ whole genome shotgun (WGS) entry which is preliminary data.</text>
</comment>
<dbReference type="Gene3D" id="1.25.40.10">
    <property type="entry name" value="Tetratricopeptide repeat domain"/>
    <property type="match status" value="2"/>
</dbReference>
<organism evidence="2 3">
    <name type="scientific">Nicotiana attenuata</name>
    <name type="common">Coyote tobacco</name>
    <dbReference type="NCBI Taxonomy" id="49451"/>
    <lineage>
        <taxon>Eukaryota</taxon>
        <taxon>Viridiplantae</taxon>
        <taxon>Streptophyta</taxon>
        <taxon>Embryophyta</taxon>
        <taxon>Tracheophyta</taxon>
        <taxon>Spermatophyta</taxon>
        <taxon>Magnoliopsida</taxon>
        <taxon>eudicotyledons</taxon>
        <taxon>Gunneridae</taxon>
        <taxon>Pentapetalae</taxon>
        <taxon>asterids</taxon>
        <taxon>lamiids</taxon>
        <taxon>Solanales</taxon>
        <taxon>Solanaceae</taxon>
        <taxon>Nicotianoideae</taxon>
        <taxon>Nicotianeae</taxon>
        <taxon>Nicotiana</taxon>
    </lineage>
</organism>
<dbReference type="STRING" id="49451.A0A1J6JTW7"/>
<dbReference type="Proteomes" id="UP000187609">
    <property type="component" value="Unassembled WGS sequence"/>
</dbReference>
<dbReference type="SMR" id="A0A1J6JTW7"/>
<dbReference type="InterPro" id="IPR037919">
    <property type="entry name" value="OGT"/>
</dbReference>
<dbReference type="GO" id="GO:0097363">
    <property type="term" value="F:protein O-acetylglucosaminyltransferase activity"/>
    <property type="evidence" value="ECO:0007669"/>
    <property type="project" value="TreeGrafter"/>
</dbReference>